<dbReference type="Proteomes" id="UP001595075">
    <property type="component" value="Unassembled WGS sequence"/>
</dbReference>
<dbReference type="InterPro" id="IPR010730">
    <property type="entry name" value="HET"/>
</dbReference>
<protein>
    <recommendedName>
        <fullName evidence="1">Heterokaryon incompatibility domain-containing protein</fullName>
    </recommendedName>
</protein>
<name>A0ABR4C7P5_9HELO</name>
<sequence>MEPPKRDGDYKHEALDPSKNEIRLLEIFPRRYVGAASQEIECRLIVRSLNDPELKYEALSYVWGDQSDPQSIFIDGQAFLAGQNLYRALHHLRYASKPRTVWIDALCIDQSNMTERGQQVNKMRYIYKSANHIVIWLGLDYQNSRLAFSLLNRLGRHIYDDSYVANILKDPASRDSLEAIVKLFFRPYWYRVWVVQEVNSNQDPRITVVCENNSIDWTTLGDVQTVLRKNHNSLLRNISAEEGRLKYLHDMIDQGGWRALQLPYTHLQKVPDLYTMLSLFYHKTATDPKDKVYALVGLSTAKDAPQYHVDYSLSMQQAYINATKYIVVSSGKLDIICSMPRGLNRFELPSWVADWTASETKSDVPCIDIPRQLNIFQNPQYCAAERSTADIELRDANRSLVTRGFRLGKVVSVGARCSENPIDDKTAGITALLDWFGLLSTTGEVTTTKASNFCRTILFDILAEVERFHTIGKLVETILSLLASSAEEYCPDTVVHPYLLDMKDRPKLITVANPPWIEDACYLAAFRRFFISSTNLMGMAPDSAEPGDIICVLLGCWMPAILRPVDGHYILLGGAYYEDYMYGKGMEELAEGKFELETFEIH</sequence>
<organism evidence="2 3">
    <name type="scientific">Oculimacula yallundae</name>
    <dbReference type="NCBI Taxonomy" id="86028"/>
    <lineage>
        <taxon>Eukaryota</taxon>
        <taxon>Fungi</taxon>
        <taxon>Dikarya</taxon>
        <taxon>Ascomycota</taxon>
        <taxon>Pezizomycotina</taxon>
        <taxon>Leotiomycetes</taxon>
        <taxon>Helotiales</taxon>
        <taxon>Ploettnerulaceae</taxon>
        <taxon>Oculimacula</taxon>
    </lineage>
</organism>
<gene>
    <name evidence="2" type="ORF">VTL71DRAFT_3579</name>
</gene>
<dbReference type="PANTHER" id="PTHR24148">
    <property type="entry name" value="ANKYRIN REPEAT DOMAIN-CONTAINING PROTEIN 39 HOMOLOG-RELATED"/>
    <property type="match status" value="1"/>
</dbReference>
<dbReference type="Pfam" id="PF26639">
    <property type="entry name" value="Het-6_barrel"/>
    <property type="match status" value="1"/>
</dbReference>
<reference evidence="2 3" key="1">
    <citation type="journal article" date="2024" name="Commun. Biol.">
        <title>Comparative genomic analysis of thermophilic fungi reveals convergent evolutionary adaptations and gene losses.</title>
        <authorList>
            <person name="Steindorff A.S."/>
            <person name="Aguilar-Pontes M.V."/>
            <person name="Robinson A.J."/>
            <person name="Andreopoulos B."/>
            <person name="LaButti K."/>
            <person name="Kuo A."/>
            <person name="Mondo S."/>
            <person name="Riley R."/>
            <person name="Otillar R."/>
            <person name="Haridas S."/>
            <person name="Lipzen A."/>
            <person name="Grimwood J."/>
            <person name="Schmutz J."/>
            <person name="Clum A."/>
            <person name="Reid I.D."/>
            <person name="Moisan M.C."/>
            <person name="Butler G."/>
            <person name="Nguyen T.T.M."/>
            <person name="Dewar K."/>
            <person name="Conant G."/>
            <person name="Drula E."/>
            <person name="Henrissat B."/>
            <person name="Hansel C."/>
            <person name="Singer S."/>
            <person name="Hutchinson M.I."/>
            <person name="de Vries R.P."/>
            <person name="Natvig D.O."/>
            <person name="Powell A.J."/>
            <person name="Tsang A."/>
            <person name="Grigoriev I.V."/>
        </authorList>
    </citation>
    <scope>NUCLEOTIDE SEQUENCE [LARGE SCALE GENOMIC DNA]</scope>
    <source>
        <strain evidence="2 3">CBS 494.80</strain>
    </source>
</reference>
<keyword evidence="3" id="KW-1185">Reference proteome</keyword>
<dbReference type="EMBL" id="JAZHXI010000012">
    <property type="protein sequence ID" value="KAL2065909.1"/>
    <property type="molecule type" value="Genomic_DNA"/>
</dbReference>
<accession>A0ABR4C7P5</accession>
<evidence type="ECO:0000313" key="2">
    <source>
        <dbReference type="EMBL" id="KAL2065909.1"/>
    </source>
</evidence>
<dbReference type="InterPro" id="IPR052895">
    <property type="entry name" value="HetReg/Transcr_Mod"/>
</dbReference>
<dbReference type="Pfam" id="PF06985">
    <property type="entry name" value="HET"/>
    <property type="match status" value="1"/>
</dbReference>
<dbReference type="PANTHER" id="PTHR24148:SF73">
    <property type="entry name" value="HET DOMAIN PROTEIN (AFU_ORTHOLOGUE AFUA_8G01020)"/>
    <property type="match status" value="1"/>
</dbReference>
<comment type="caution">
    <text evidence="2">The sequence shown here is derived from an EMBL/GenBank/DDBJ whole genome shotgun (WGS) entry which is preliminary data.</text>
</comment>
<evidence type="ECO:0000313" key="3">
    <source>
        <dbReference type="Proteomes" id="UP001595075"/>
    </source>
</evidence>
<proteinExistence type="predicted"/>
<evidence type="ECO:0000259" key="1">
    <source>
        <dbReference type="Pfam" id="PF06985"/>
    </source>
</evidence>
<feature type="domain" description="Heterokaryon incompatibility" evidence="1">
    <location>
        <begin position="56"/>
        <end position="197"/>
    </location>
</feature>